<dbReference type="CDD" id="cd00565">
    <property type="entry name" value="Ubl_ThiS"/>
    <property type="match status" value="1"/>
</dbReference>
<dbReference type="InterPro" id="IPR010035">
    <property type="entry name" value="Thi_S"/>
</dbReference>
<dbReference type="PANTHER" id="PTHR34472">
    <property type="entry name" value="SULFUR CARRIER PROTEIN THIS"/>
    <property type="match status" value="1"/>
</dbReference>
<dbReference type="NCBIfam" id="TIGR01683">
    <property type="entry name" value="thiS"/>
    <property type="match status" value="1"/>
</dbReference>
<dbReference type="Gene3D" id="3.10.20.30">
    <property type="match status" value="1"/>
</dbReference>
<dbReference type="Proteomes" id="UP001144612">
    <property type="component" value="Unassembled WGS sequence"/>
</dbReference>
<sequence length="64" mass="7249">MIVNGKEVEFKPGMTVEDLLRGYHLHACRVYVEVNSKVVTKEHYREVLLSEDDKIQVTAFIGGG</sequence>
<dbReference type="InterPro" id="IPR012675">
    <property type="entry name" value="Beta-grasp_dom_sf"/>
</dbReference>
<protein>
    <submittedName>
        <fullName evidence="1">Sulfur carrier protein ThiS</fullName>
    </submittedName>
</protein>
<evidence type="ECO:0000313" key="2">
    <source>
        <dbReference type="Proteomes" id="UP001144612"/>
    </source>
</evidence>
<proteinExistence type="predicted"/>
<evidence type="ECO:0000313" key="1">
    <source>
        <dbReference type="EMBL" id="MCY6958982.1"/>
    </source>
</evidence>
<dbReference type="EMBL" id="JAPQFJ010000009">
    <property type="protein sequence ID" value="MCY6958982.1"/>
    <property type="molecule type" value="Genomic_DNA"/>
</dbReference>
<dbReference type="Pfam" id="PF02597">
    <property type="entry name" value="ThiS"/>
    <property type="match status" value="1"/>
</dbReference>
<comment type="caution">
    <text evidence="1">The sequence shown here is derived from an EMBL/GenBank/DDBJ whole genome shotgun (WGS) entry which is preliminary data.</text>
</comment>
<dbReference type="InterPro" id="IPR003749">
    <property type="entry name" value="ThiS/MoaD-like"/>
</dbReference>
<name>A0ABT4D9J6_9CLOT</name>
<dbReference type="PANTHER" id="PTHR34472:SF1">
    <property type="entry name" value="SULFUR CARRIER PROTEIN THIS"/>
    <property type="match status" value="1"/>
</dbReference>
<accession>A0ABT4D9J6</accession>
<organism evidence="1 2">
    <name type="scientific">Clostridium brassicae</name>
    <dbReference type="NCBI Taxonomy" id="2999072"/>
    <lineage>
        <taxon>Bacteria</taxon>
        <taxon>Bacillati</taxon>
        <taxon>Bacillota</taxon>
        <taxon>Clostridia</taxon>
        <taxon>Eubacteriales</taxon>
        <taxon>Clostridiaceae</taxon>
        <taxon>Clostridium</taxon>
    </lineage>
</organism>
<reference evidence="1" key="1">
    <citation type="submission" date="2022-12" db="EMBL/GenBank/DDBJ databases">
        <title>Clostridium sp. nov., isolated from industrial wastewater.</title>
        <authorList>
            <person name="Jiayan W."/>
        </authorList>
    </citation>
    <scope>NUCLEOTIDE SEQUENCE</scope>
    <source>
        <strain evidence="1">ZC22-4</strain>
    </source>
</reference>
<dbReference type="InterPro" id="IPR016155">
    <property type="entry name" value="Mopterin_synth/thiamin_S_b"/>
</dbReference>
<keyword evidence="2" id="KW-1185">Reference proteome</keyword>
<gene>
    <name evidence="1" type="primary">thiS</name>
    <name evidence="1" type="ORF">OW729_10235</name>
</gene>
<dbReference type="RefSeq" id="WP_268061405.1">
    <property type="nucleotide sequence ID" value="NZ_JAPQFJ010000009.1"/>
</dbReference>
<dbReference type="SUPFAM" id="SSF54285">
    <property type="entry name" value="MoaD/ThiS"/>
    <property type="match status" value="1"/>
</dbReference>